<feature type="transmembrane region" description="Helical" evidence="1">
    <location>
        <begin position="12"/>
        <end position="30"/>
    </location>
</feature>
<feature type="transmembrane region" description="Helical" evidence="1">
    <location>
        <begin position="282"/>
        <end position="302"/>
    </location>
</feature>
<feature type="transmembrane region" description="Helical" evidence="1">
    <location>
        <begin position="487"/>
        <end position="508"/>
    </location>
</feature>
<dbReference type="STRING" id="1798373.A2154_03600"/>
<evidence type="ECO:0000313" key="3">
    <source>
        <dbReference type="Proteomes" id="UP000176854"/>
    </source>
</evidence>
<dbReference type="Proteomes" id="UP000176854">
    <property type="component" value="Unassembled WGS sequence"/>
</dbReference>
<feature type="transmembrane region" description="Helical" evidence="1">
    <location>
        <begin position="102"/>
        <end position="119"/>
    </location>
</feature>
<feature type="transmembrane region" description="Helical" evidence="1">
    <location>
        <begin position="173"/>
        <end position="202"/>
    </location>
</feature>
<feature type="transmembrane region" description="Helical" evidence="1">
    <location>
        <begin position="77"/>
        <end position="97"/>
    </location>
</feature>
<name>A0A1F5Z884_9BACT</name>
<comment type="caution">
    <text evidence="2">The sequence shown here is derived from an EMBL/GenBank/DDBJ whole genome shotgun (WGS) entry which is preliminary data.</text>
</comment>
<accession>A0A1F5Z884</accession>
<dbReference type="EMBL" id="MFJC01000070">
    <property type="protein sequence ID" value="OGG08332.1"/>
    <property type="molecule type" value="Genomic_DNA"/>
</dbReference>
<organism evidence="2 3">
    <name type="scientific">Candidatus Gottesmanbacteria bacterium RBG_16_43_7</name>
    <dbReference type="NCBI Taxonomy" id="1798373"/>
    <lineage>
        <taxon>Bacteria</taxon>
        <taxon>Candidatus Gottesmaniibacteriota</taxon>
    </lineage>
</organism>
<sequence>MKRRQLQLWQFLCVVILVLLLGTVLLPLFLPGFPITDDGDWMIIRLTSFYQNFREGQFPVRYLARLNYHYGYPVANFLYPGFLYIGSIIHAAGLSFVNSVKLILISSVIALTLFTYRWLRTFFPPITSQVAVIQSILSPYLLFDIYKRGSVGEVLAIAVSSVCLYLLEAEMVYLLPFAMALLIVSHNSLALVFGVILCMYALVRNKVRLIPWMLLGGLISAFFWVPAIFESRFVIFNNIRVSNPFLYFAYLPQLQLLSVSIILSLVVGIFIRPKRVARATNYFVFVVCAVSIFLVIPISAPFWTFDTVARIFQFPYRFLAPTVIFGSWMVANVIDNSQKRYRLLWVAIFTVTSIYQAVFWLNRTETVIKTEGFYTTNEATTTVANEYMPKWIKAFPSQRAEREIELIKGSGAIIIHKSNSQKYNFTVNANEEAVVRINAMYYPGWGVSDNGQPKKIDFDNDFGLITFPISGGSHHIQAEFRETVFRFIIDTLSALAFIGALVLALNAFKSKLKLHK</sequence>
<protein>
    <recommendedName>
        <fullName evidence="4">Membrane protein 6-pyruvoyl-tetrahydropterin synthase-related domain-containing protein</fullName>
    </recommendedName>
</protein>
<keyword evidence="1" id="KW-0812">Transmembrane</keyword>
<evidence type="ECO:0000313" key="2">
    <source>
        <dbReference type="EMBL" id="OGG08332.1"/>
    </source>
</evidence>
<gene>
    <name evidence="2" type="ORF">A2154_03600</name>
</gene>
<feature type="transmembrane region" description="Helical" evidence="1">
    <location>
        <begin position="249"/>
        <end position="270"/>
    </location>
</feature>
<evidence type="ECO:0008006" key="4">
    <source>
        <dbReference type="Google" id="ProtNLM"/>
    </source>
</evidence>
<evidence type="ECO:0000256" key="1">
    <source>
        <dbReference type="SAM" id="Phobius"/>
    </source>
</evidence>
<dbReference type="AlphaFoldDB" id="A0A1F5Z884"/>
<proteinExistence type="predicted"/>
<feature type="transmembrane region" description="Helical" evidence="1">
    <location>
        <begin position="314"/>
        <end position="331"/>
    </location>
</feature>
<feature type="transmembrane region" description="Helical" evidence="1">
    <location>
        <begin position="343"/>
        <end position="361"/>
    </location>
</feature>
<reference evidence="2 3" key="1">
    <citation type="journal article" date="2016" name="Nat. Commun.">
        <title>Thousands of microbial genomes shed light on interconnected biogeochemical processes in an aquifer system.</title>
        <authorList>
            <person name="Anantharaman K."/>
            <person name="Brown C.T."/>
            <person name="Hug L.A."/>
            <person name="Sharon I."/>
            <person name="Castelle C.J."/>
            <person name="Probst A.J."/>
            <person name="Thomas B.C."/>
            <person name="Singh A."/>
            <person name="Wilkins M.J."/>
            <person name="Karaoz U."/>
            <person name="Brodie E.L."/>
            <person name="Williams K.H."/>
            <person name="Hubbard S.S."/>
            <person name="Banfield J.F."/>
        </authorList>
    </citation>
    <scope>NUCLEOTIDE SEQUENCE [LARGE SCALE GENOMIC DNA]</scope>
</reference>
<feature type="transmembrane region" description="Helical" evidence="1">
    <location>
        <begin position="209"/>
        <end position="229"/>
    </location>
</feature>
<keyword evidence="1" id="KW-0472">Membrane</keyword>
<keyword evidence="1" id="KW-1133">Transmembrane helix</keyword>